<dbReference type="GO" id="GO:0016829">
    <property type="term" value="F:lyase activity"/>
    <property type="evidence" value="ECO:0007669"/>
    <property type="project" value="UniProtKB-KW"/>
</dbReference>
<comment type="function">
    <text evidence="7">Flavin prenyltransferase that catalyzes the synthesis of the prenylated FMN cofactor (prenyl-FMN) for 4-hydroxy-3-polyprenylbenzoic acid decarboxylase UbiD. The prenyltransferase is metal-independent and links a dimethylallyl moiety from dimethylallyl monophosphate (DMAP) to the flavin N5 and C6 atoms of FMN.</text>
</comment>
<keyword evidence="4 7" id="KW-0808">Transferase</keyword>
<proteinExistence type="inferred from homology"/>
<dbReference type="KEGG" id="smam:Mal15_39910"/>
<dbReference type="InterPro" id="IPR003382">
    <property type="entry name" value="Flavoprotein"/>
</dbReference>
<feature type="domain" description="Flavoprotein" evidence="8">
    <location>
        <begin position="20"/>
        <end position="220"/>
    </location>
</feature>
<dbReference type="AlphaFoldDB" id="A0A5B9MJT2"/>
<keyword evidence="2 7" id="KW-0285">Flavoprotein</keyword>
<keyword evidence="3 7" id="KW-0288">FMN</keyword>
<protein>
    <recommendedName>
        <fullName evidence="7">Flavin prenyltransferase UbiX</fullName>
        <ecNumber evidence="7">2.5.1.129</ecNumber>
    </recommendedName>
</protein>
<organism evidence="9 10">
    <name type="scientific">Stieleria maiorica</name>
    <dbReference type="NCBI Taxonomy" id="2795974"/>
    <lineage>
        <taxon>Bacteria</taxon>
        <taxon>Pseudomonadati</taxon>
        <taxon>Planctomycetota</taxon>
        <taxon>Planctomycetia</taxon>
        <taxon>Pirellulales</taxon>
        <taxon>Pirellulaceae</taxon>
        <taxon>Stieleria</taxon>
    </lineage>
</organism>
<dbReference type="HAMAP" id="MF_01984">
    <property type="entry name" value="ubiX_pad"/>
    <property type="match status" value="1"/>
</dbReference>
<accession>A0A5B9MJT2</accession>
<dbReference type="NCBIfam" id="TIGR00421">
    <property type="entry name" value="ubiX_pad"/>
    <property type="match status" value="1"/>
</dbReference>
<evidence type="ECO:0000256" key="5">
    <source>
        <dbReference type="ARBA" id="ARBA00050612"/>
    </source>
</evidence>
<comment type="caution">
    <text evidence="7">Lacks conserved residue(s) required for the propagation of feature annotation.</text>
</comment>
<dbReference type="Gene3D" id="3.40.50.1950">
    <property type="entry name" value="Flavin prenyltransferase-like"/>
    <property type="match status" value="1"/>
</dbReference>
<dbReference type="InterPro" id="IPR036551">
    <property type="entry name" value="Flavin_trans-like"/>
</dbReference>
<evidence type="ECO:0000259" key="8">
    <source>
        <dbReference type="Pfam" id="PF02441"/>
    </source>
</evidence>
<dbReference type="FunFam" id="3.40.50.1950:FF:000001">
    <property type="entry name" value="Flavin prenyltransferase UbiX"/>
    <property type="match status" value="1"/>
</dbReference>
<sequence>MSSTVSSHVTGHPTARRNPVVVGITGASGAMYAIRLLQSLAAAEIDVHVTISPSGAAVITQETGLAINLRQLNLNRLVSYIPAWSTDRHRQLIQETDWDSALAGRFYYHQHDDYMTPIASGSFRTSAMVVCPCSGSTLSGIARAAASNLIQRAAEVHLKEHRKLVVVPRETPVSALQLENMHKIALAGGVILPAMPGWYHGVDSLDSLVDFVVSRILDQLELDNRLIQRWKDGS</sequence>
<evidence type="ECO:0000313" key="10">
    <source>
        <dbReference type="Proteomes" id="UP000321353"/>
    </source>
</evidence>
<reference evidence="9 10" key="1">
    <citation type="submission" date="2019-02" db="EMBL/GenBank/DDBJ databases">
        <title>Planctomycetal bacteria perform biofilm scaping via a novel small molecule.</title>
        <authorList>
            <person name="Jeske O."/>
            <person name="Boedeker C."/>
            <person name="Wiegand S."/>
            <person name="Breitling P."/>
            <person name="Kallscheuer N."/>
            <person name="Jogler M."/>
            <person name="Rohde M."/>
            <person name="Petersen J."/>
            <person name="Medema M.H."/>
            <person name="Surup F."/>
            <person name="Jogler C."/>
        </authorList>
    </citation>
    <scope>NUCLEOTIDE SEQUENCE [LARGE SCALE GENOMIC DNA]</scope>
    <source>
        <strain evidence="9 10">Mal15</strain>
    </source>
</reference>
<keyword evidence="10" id="KW-1185">Reference proteome</keyword>
<feature type="binding site" evidence="7">
    <location>
        <position position="169"/>
    </location>
    <ligand>
        <name>FMN</name>
        <dbReference type="ChEBI" id="CHEBI:58210"/>
    </ligand>
</feature>
<evidence type="ECO:0000256" key="6">
    <source>
        <dbReference type="ARBA" id="ARBA00060793"/>
    </source>
</evidence>
<comment type="catalytic activity">
    <reaction evidence="5 7">
        <text>dimethylallyl phosphate + FMNH2 = prenylated FMNH2 + phosphate</text>
        <dbReference type="Rhea" id="RHEA:37743"/>
        <dbReference type="ChEBI" id="CHEBI:43474"/>
        <dbReference type="ChEBI" id="CHEBI:57618"/>
        <dbReference type="ChEBI" id="CHEBI:87467"/>
        <dbReference type="ChEBI" id="CHEBI:88052"/>
        <dbReference type="EC" id="2.5.1.129"/>
    </reaction>
</comment>
<dbReference type="SUPFAM" id="SSF52507">
    <property type="entry name" value="Homo-oligomeric flavin-containing Cys decarboxylases, HFCD"/>
    <property type="match status" value="1"/>
</dbReference>
<dbReference type="InterPro" id="IPR004507">
    <property type="entry name" value="UbiX-like"/>
</dbReference>
<evidence type="ECO:0000313" key="9">
    <source>
        <dbReference type="EMBL" id="QEF99924.1"/>
    </source>
</evidence>
<evidence type="ECO:0000256" key="1">
    <source>
        <dbReference type="ARBA" id="ARBA00022602"/>
    </source>
</evidence>
<feature type="binding site" evidence="7">
    <location>
        <position position="52"/>
    </location>
    <ligand>
        <name>FMN</name>
        <dbReference type="ChEBI" id="CHEBI:58210"/>
    </ligand>
</feature>
<dbReference type="Pfam" id="PF02441">
    <property type="entry name" value="Flavoprotein"/>
    <property type="match status" value="1"/>
</dbReference>
<feature type="binding site" evidence="7">
    <location>
        <position position="215"/>
    </location>
    <ligand>
        <name>dimethylallyl phosphate</name>
        <dbReference type="ChEBI" id="CHEBI:88052"/>
    </ligand>
</feature>
<evidence type="ECO:0000256" key="2">
    <source>
        <dbReference type="ARBA" id="ARBA00022630"/>
    </source>
</evidence>
<comment type="similarity">
    <text evidence="6 7">Belongs to the UbiX/PAD1 family.</text>
</comment>
<dbReference type="Proteomes" id="UP000321353">
    <property type="component" value="Chromosome"/>
</dbReference>
<keyword evidence="9" id="KW-0456">Lyase</keyword>
<dbReference type="RefSeq" id="WP_147869247.1">
    <property type="nucleotide sequence ID" value="NZ_CP036264.1"/>
</dbReference>
<evidence type="ECO:0000256" key="3">
    <source>
        <dbReference type="ARBA" id="ARBA00022643"/>
    </source>
</evidence>
<evidence type="ECO:0000256" key="7">
    <source>
        <dbReference type="HAMAP-Rule" id="MF_01984"/>
    </source>
</evidence>
<dbReference type="GO" id="GO:0106141">
    <property type="term" value="F:flavin prenyltransferase activity"/>
    <property type="evidence" value="ECO:0007669"/>
    <property type="project" value="UniProtKB-EC"/>
</dbReference>
<gene>
    <name evidence="7" type="primary">ubiX</name>
    <name evidence="9" type="ORF">Mal15_39910</name>
</gene>
<feature type="binding site" evidence="7">
    <location>
        <begin position="134"/>
        <end position="137"/>
    </location>
    <ligand>
        <name>FMN</name>
        <dbReference type="ChEBI" id="CHEBI:58210"/>
    </ligand>
</feature>
<name>A0A5B9MJT2_9BACT</name>
<feature type="binding site" evidence="7">
    <location>
        <begin position="26"/>
        <end position="28"/>
    </location>
    <ligand>
        <name>FMN</name>
        <dbReference type="ChEBI" id="CHEBI:58210"/>
    </ligand>
</feature>
<dbReference type="EC" id="2.5.1.129" evidence="7"/>
<feature type="binding site" evidence="7">
    <location>
        <position position="199"/>
    </location>
    <ligand>
        <name>dimethylallyl phosphate</name>
        <dbReference type="ChEBI" id="CHEBI:88052"/>
    </ligand>
</feature>
<evidence type="ECO:0000256" key="4">
    <source>
        <dbReference type="ARBA" id="ARBA00022679"/>
    </source>
</evidence>
<dbReference type="EMBL" id="CP036264">
    <property type="protein sequence ID" value="QEF99924.1"/>
    <property type="molecule type" value="Genomic_DNA"/>
</dbReference>
<keyword evidence="1 7" id="KW-0637">Prenyltransferase</keyword>